<evidence type="ECO:0000313" key="6">
    <source>
        <dbReference type="EMBL" id="MFC0272760.1"/>
    </source>
</evidence>
<evidence type="ECO:0000256" key="1">
    <source>
        <dbReference type="ARBA" id="ARBA00004196"/>
    </source>
</evidence>
<proteinExistence type="inferred from homology"/>
<dbReference type="Gene3D" id="3.40.190.10">
    <property type="entry name" value="Periplasmic binding protein-like II"/>
    <property type="match status" value="1"/>
</dbReference>
<keyword evidence="4" id="KW-0732">Signal</keyword>
<accession>A0ABV6GGF2</accession>
<comment type="subcellular location">
    <subcellularLocation>
        <location evidence="1">Cell envelope</location>
    </subcellularLocation>
</comment>
<gene>
    <name evidence="6" type="ORF">ACFFIX_15090</name>
</gene>
<organism evidence="6 7">
    <name type="scientific">Metabacillus herbersteinensis</name>
    <dbReference type="NCBI Taxonomy" id="283816"/>
    <lineage>
        <taxon>Bacteria</taxon>
        <taxon>Bacillati</taxon>
        <taxon>Bacillota</taxon>
        <taxon>Bacilli</taxon>
        <taxon>Bacillales</taxon>
        <taxon>Bacillaceae</taxon>
        <taxon>Metabacillus</taxon>
    </lineage>
</organism>
<dbReference type="EMBL" id="JBHLVO010000012">
    <property type="protein sequence ID" value="MFC0272760.1"/>
    <property type="molecule type" value="Genomic_DNA"/>
</dbReference>
<dbReference type="Gene3D" id="3.90.76.10">
    <property type="entry name" value="Dipeptide-binding Protein, Domain 1"/>
    <property type="match status" value="1"/>
</dbReference>
<sequence length="547" mass="61271">MKNRLSIKLFVLIAVVGMLLTGCNFDKSKETDSKASESETTAAGQVLNMVEASEIPTMDSAHAHDNVSFTVLSNVNEGLYRLGEDKPELAIASDDQVSEDGLVHTFTLRDAKWSNGEPVTADDFVYAWQRVFNETGHYASMFETANILHASEILKGEKSVDELGVKALDEKTLEVTLTAPTALLGQYLTFPTFLPQNQEFVESQGNKYALEASELLYNGPFVLSEWKHDESWKYEKNPEYWDAVSVKLEEINVFVVKEDATQLNLYETNKVDIINLSSASVDQYKDNGDFIALADSEIFFLRFNHNHEALGNENIRRAIDMSWDKKAHVDTILNNGSSALYGLVPKGFSVSPDGEDFRELNGDLNADTIEKAQEFFAKGLEEVGQDSVEITLTVSAVEGNDKTAEYLKNQLETNLPELSVDIKLVPVEQRYELETAKEYDMVISAWGPDYVDPMTYIGMWVTDGSANRMDYSNPDYDAIVNKINSENDPSKRYQMLLDAEKILFEDAAIAPLYQRGLAVLQRTNIKGLVRHPSGPDFSFKWANVEGE</sequence>
<dbReference type="PROSITE" id="PS51257">
    <property type="entry name" value="PROKAR_LIPOPROTEIN"/>
    <property type="match status" value="1"/>
</dbReference>
<dbReference type="Pfam" id="PF00496">
    <property type="entry name" value="SBP_bac_5"/>
    <property type="match status" value="1"/>
</dbReference>
<dbReference type="CDD" id="cd08504">
    <property type="entry name" value="PBP2_OppA"/>
    <property type="match status" value="1"/>
</dbReference>
<evidence type="ECO:0000256" key="2">
    <source>
        <dbReference type="ARBA" id="ARBA00005695"/>
    </source>
</evidence>
<comment type="similarity">
    <text evidence="2">Belongs to the bacterial solute-binding protein 5 family.</text>
</comment>
<dbReference type="PIRSF" id="PIRSF002741">
    <property type="entry name" value="MppA"/>
    <property type="match status" value="1"/>
</dbReference>
<dbReference type="PANTHER" id="PTHR30290">
    <property type="entry name" value="PERIPLASMIC BINDING COMPONENT OF ABC TRANSPORTER"/>
    <property type="match status" value="1"/>
</dbReference>
<dbReference type="PANTHER" id="PTHR30290:SF10">
    <property type="entry name" value="PERIPLASMIC OLIGOPEPTIDE-BINDING PROTEIN-RELATED"/>
    <property type="match status" value="1"/>
</dbReference>
<reference evidence="6 7" key="1">
    <citation type="submission" date="2024-09" db="EMBL/GenBank/DDBJ databases">
        <authorList>
            <person name="Sun Q."/>
            <person name="Mori K."/>
        </authorList>
    </citation>
    <scope>NUCLEOTIDE SEQUENCE [LARGE SCALE GENOMIC DNA]</scope>
    <source>
        <strain evidence="6 7">CCM 7228</strain>
    </source>
</reference>
<feature type="domain" description="Solute-binding protein family 5" evidence="5">
    <location>
        <begin position="87"/>
        <end position="466"/>
    </location>
</feature>
<evidence type="ECO:0000313" key="7">
    <source>
        <dbReference type="Proteomes" id="UP001589854"/>
    </source>
</evidence>
<evidence type="ECO:0000259" key="5">
    <source>
        <dbReference type="Pfam" id="PF00496"/>
    </source>
</evidence>
<dbReference type="RefSeq" id="WP_378935399.1">
    <property type="nucleotide sequence ID" value="NZ_JBHLVO010000012.1"/>
</dbReference>
<keyword evidence="3" id="KW-0813">Transport</keyword>
<comment type="caution">
    <text evidence="6">The sequence shown here is derived from an EMBL/GenBank/DDBJ whole genome shotgun (WGS) entry which is preliminary data.</text>
</comment>
<evidence type="ECO:0000256" key="4">
    <source>
        <dbReference type="ARBA" id="ARBA00022729"/>
    </source>
</evidence>
<keyword evidence="7" id="KW-1185">Reference proteome</keyword>
<dbReference type="InterPro" id="IPR039424">
    <property type="entry name" value="SBP_5"/>
</dbReference>
<dbReference type="SUPFAM" id="SSF53850">
    <property type="entry name" value="Periplasmic binding protein-like II"/>
    <property type="match status" value="1"/>
</dbReference>
<dbReference type="InterPro" id="IPR000914">
    <property type="entry name" value="SBP_5_dom"/>
</dbReference>
<evidence type="ECO:0000256" key="3">
    <source>
        <dbReference type="ARBA" id="ARBA00022448"/>
    </source>
</evidence>
<name>A0ABV6GGF2_9BACI</name>
<dbReference type="Proteomes" id="UP001589854">
    <property type="component" value="Unassembled WGS sequence"/>
</dbReference>
<dbReference type="Gene3D" id="3.10.105.10">
    <property type="entry name" value="Dipeptide-binding Protein, Domain 3"/>
    <property type="match status" value="1"/>
</dbReference>
<dbReference type="InterPro" id="IPR030678">
    <property type="entry name" value="Peptide/Ni-bd"/>
</dbReference>
<protein>
    <submittedName>
        <fullName evidence="6">Peptide ABC transporter substrate-binding protein</fullName>
    </submittedName>
</protein>